<dbReference type="PANTHER" id="PTHR33802:SF1">
    <property type="entry name" value="XK-RELATED PROTEIN"/>
    <property type="match status" value="1"/>
</dbReference>
<sequence length="266" mass="30127">MFENKVRPWIKILVAITFLIMITANWLATSLPINGLTTAEVSSQFPNLFAPAGFTFAIWGLIYFALAGFTIYQFGFFQRPKTIRQIELLEKVGIYFSLSSLFNTAWIFAWHYLMIPLSMILMIAILLCLIKINNLINKENLSFSEKVFIRFPFSIYYGWITVATLANLTTLWVSLGGDGLGKTGVIWAITMIVIGTVIGLMTIVRNKNIAYGLVLIWAYVGILYKHKSATGFNGEYPEIIITVIVSLILFVIAEAYILFFGKKNKW</sequence>
<gene>
    <name evidence="2" type="ORF">SAMN00017405_0776</name>
</gene>
<feature type="transmembrane region" description="Helical" evidence="1">
    <location>
        <begin position="153"/>
        <end position="173"/>
    </location>
</feature>
<dbReference type="EMBL" id="FWWT01000005">
    <property type="protein sequence ID" value="SMB79577.1"/>
    <property type="molecule type" value="Genomic_DNA"/>
</dbReference>
<organism evidence="2 3">
    <name type="scientific">Desulfonispora thiosulfatigenes DSM 11270</name>
    <dbReference type="NCBI Taxonomy" id="656914"/>
    <lineage>
        <taxon>Bacteria</taxon>
        <taxon>Bacillati</taxon>
        <taxon>Bacillota</taxon>
        <taxon>Clostridia</taxon>
        <taxon>Eubacteriales</taxon>
        <taxon>Peptococcaceae</taxon>
        <taxon>Desulfonispora</taxon>
    </lineage>
</organism>
<feature type="transmembrane region" description="Helical" evidence="1">
    <location>
        <begin position="12"/>
        <end position="28"/>
    </location>
</feature>
<dbReference type="RefSeq" id="WP_084051891.1">
    <property type="nucleotide sequence ID" value="NZ_FWWT01000005.1"/>
</dbReference>
<keyword evidence="1" id="KW-1133">Transmembrane helix</keyword>
<dbReference type="Proteomes" id="UP000192731">
    <property type="component" value="Unassembled WGS sequence"/>
</dbReference>
<name>A0A1W1UER9_DESTI</name>
<keyword evidence="3" id="KW-1185">Reference proteome</keyword>
<reference evidence="2 3" key="1">
    <citation type="submission" date="2017-04" db="EMBL/GenBank/DDBJ databases">
        <authorList>
            <person name="Afonso C.L."/>
            <person name="Miller P.J."/>
            <person name="Scott M.A."/>
            <person name="Spackman E."/>
            <person name="Goraichik I."/>
            <person name="Dimitrov K.M."/>
            <person name="Suarez D.L."/>
            <person name="Swayne D.E."/>
        </authorList>
    </citation>
    <scope>NUCLEOTIDE SEQUENCE [LARGE SCALE GENOMIC DNA]</scope>
    <source>
        <strain evidence="2 3">DSM 11270</strain>
    </source>
</reference>
<evidence type="ECO:0000256" key="1">
    <source>
        <dbReference type="SAM" id="Phobius"/>
    </source>
</evidence>
<proteinExistence type="predicted"/>
<feature type="transmembrane region" description="Helical" evidence="1">
    <location>
        <begin position="115"/>
        <end position="132"/>
    </location>
</feature>
<dbReference type="OrthoDB" id="5189031at2"/>
<keyword evidence="1" id="KW-0472">Membrane</keyword>
<feature type="transmembrane region" description="Helical" evidence="1">
    <location>
        <begin position="185"/>
        <end position="204"/>
    </location>
</feature>
<feature type="transmembrane region" description="Helical" evidence="1">
    <location>
        <begin position="209"/>
        <end position="227"/>
    </location>
</feature>
<protein>
    <recommendedName>
        <fullName evidence="4">TspO and MBR related proteins</fullName>
    </recommendedName>
</protein>
<feature type="transmembrane region" description="Helical" evidence="1">
    <location>
        <begin position="239"/>
        <end position="260"/>
    </location>
</feature>
<dbReference type="STRING" id="656914.SAMN00017405_0776"/>
<evidence type="ECO:0000313" key="3">
    <source>
        <dbReference type="Proteomes" id="UP000192731"/>
    </source>
</evidence>
<accession>A0A1W1UER9</accession>
<evidence type="ECO:0008006" key="4">
    <source>
        <dbReference type="Google" id="ProtNLM"/>
    </source>
</evidence>
<evidence type="ECO:0000313" key="2">
    <source>
        <dbReference type="EMBL" id="SMB79577.1"/>
    </source>
</evidence>
<feature type="transmembrane region" description="Helical" evidence="1">
    <location>
        <begin position="48"/>
        <end position="72"/>
    </location>
</feature>
<feature type="transmembrane region" description="Helical" evidence="1">
    <location>
        <begin position="92"/>
        <end position="109"/>
    </location>
</feature>
<dbReference type="AlphaFoldDB" id="A0A1W1UER9"/>
<dbReference type="PANTHER" id="PTHR33802">
    <property type="entry name" value="SI:CH211-161H7.5-RELATED"/>
    <property type="match status" value="1"/>
</dbReference>
<keyword evidence="1" id="KW-0812">Transmembrane</keyword>